<dbReference type="GO" id="GO:0005773">
    <property type="term" value="C:vacuole"/>
    <property type="evidence" value="ECO:0007669"/>
    <property type="project" value="GOC"/>
</dbReference>
<dbReference type="AlphaFoldDB" id="A0AAV2SQN3"/>
<reference evidence="10 11" key="1">
    <citation type="submission" date="2024-05" db="EMBL/GenBank/DDBJ databases">
        <authorList>
            <person name="Wallberg A."/>
        </authorList>
    </citation>
    <scope>NUCLEOTIDE SEQUENCE [LARGE SCALE GENOMIC DNA]</scope>
</reference>
<sequence length="172" mass="19629">MHAHMAGNATAVLGGARILRETEQAPGPMHKTMMFHGSNQLASASTSLNRYPKLTISKIQGPKMYLAITFKFLNGFEQNLEESCFFWSLKVTGGIGGLHIKDLVILTSVCLVLSSYCTWLWLIWLLAPTRAFQMLWTNILGPWFFAPAPEDEKENQMDKKQMKRERRMKYKT</sequence>
<dbReference type="Pfam" id="PF05620">
    <property type="entry name" value="TMEM208_SND2"/>
    <property type="match status" value="1"/>
</dbReference>
<keyword evidence="7 9" id="KW-0472">Membrane</keyword>
<keyword evidence="5" id="KW-0256">Endoplasmic reticulum</keyword>
<keyword evidence="6 9" id="KW-1133">Transmembrane helix</keyword>
<gene>
    <name evidence="10" type="ORF">MNOR_LOCUS40356</name>
</gene>
<organism evidence="10 11">
    <name type="scientific">Meganyctiphanes norvegica</name>
    <name type="common">Northern krill</name>
    <name type="synonym">Thysanopoda norvegica</name>
    <dbReference type="NCBI Taxonomy" id="48144"/>
    <lineage>
        <taxon>Eukaryota</taxon>
        <taxon>Metazoa</taxon>
        <taxon>Ecdysozoa</taxon>
        <taxon>Arthropoda</taxon>
        <taxon>Crustacea</taxon>
        <taxon>Multicrustacea</taxon>
        <taxon>Malacostraca</taxon>
        <taxon>Eumalacostraca</taxon>
        <taxon>Eucarida</taxon>
        <taxon>Euphausiacea</taxon>
        <taxon>Euphausiidae</taxon>
        <taxon>Meganyctiphanes</taxon>
    </lineage>
</organism>
<dbReference type="EMBL" id="CAXKWB010121720">
    <property type="protein sequence ID" value="CAL4237609.1"/>
    <property type="molecule type" value="Genomic_DNA"/>
</dbReference>
<accession>A0AAV2SQN3</accession>
<evidence type="ECO:0000256" key="8">
    <source>
        <dbReference type="SAM" id="MobiDB-lite"/>
    </source>
</evidence>
<evidence type="ECO:0000313" key="11">
    <source>
        <dbReference type="Proteomes" id="UP001497623"/>
    </source>
</evidence>
<evidence type="ECO:0000256" key="6">
    <source>
        <dbReference type="ARBA" id="ARBA00022989"/>
    </source>
</evidence>
<comment type="similarity">
    <text evidence="2">Belongs to the TMEM208 family.</text>
</comment>
<dbReference type="InterPro" id="IPR008506">
    <property type="entry name" value="SND2/TMEM208"/>
</dbReference>
<dbReference type="PANTHER" id="PTHR13505:SF7">
    <property type="entry name" value="TRANSMEMBRANE PROTEIN 208"/>
    <property type="match status" value="1"/>
</dbReference>
<dbReference type="Proteomes" id="UP001497623">
    <property type="component" value="Unassembled WGS sequence"/>
</dbReference>
<feature type="transmembrane region" description="Helical" evidence="9">
    <location>
        <begin position="103"/>
        <end position="127"/>
    </location>
</feature>
<dbReference type="GO" id="GO:0006624">
    <property type="term" value="P:vacuolar protein processing"/>
    <property type="evidence" value="ECO:0007669"/>
    <property type="project" value="TreeGrafter"/>
</dbReference>
<evidence type="ECO:0000313" key="10">
    <source>
        <dbReference type="EMBL" id="CAL4237609.1"/>
    </source>
</evidence>
<feature type="non-terminal residue" evidence="10">
    <location>
        <position position="172"/>
    </location>
</feature>
<comment type="caution">
    <text evidence="10">The sequence shown here is derived from an EMBL/GenBank/DDBJ whole genome shotgun (WGS) entry which is preliminary data.</text>
</comment>
<feature type="compositionally biased region" description="Basic residues" evidence="8">
    <location>
        <begin position="161"/>
        <end position="172"/>
    </location>
</feature>
<evidence type="ECO:0000256" key="5">
    <source>
        <dbReference type="ARBA" id="ARBA00022824"/>
    </source>
</evidence>
<evidence type="ECO:0000256" key="7">
    <source>
        <dbReference type="ARBA" id="ARBA00023136"/>
    </source>
</evidence>
<keyword evidence="4 9" id="KW-0812">Transmembrane</keyword>
<evidence type="ECO:0000256" key="1">
    <source>
        <dbReference type="ARBA" id="ARBA00004477"/>
    </source>
</evidence>
<dbReference type="PANTHER" id="PTHR13505">
    <property type="entry name" value="TRANSMEMBRANE PROTEIN 208"/>
    <property type="match status" value="1"/>
</dbReference>
<proteinExistence type="inferred from homology"/>
<keyword evidence="11" id="KW-1185">Reference proteome</keyword>
<feature type="region of interest" description="Disordered" evidence="8">
    <location>
        <begin position="151"/>
        <end position="172"/>
    </location>
</feature>
<evidence type="ECO:0000256" key="4">
    <source>
        <dbReference type="ARBA" id="ARBA00022692"/>
    </source>
</evidence>
<comment type="subcellular location">
    <subcellularLocation>
        <location evidence="1">Endoplasmic reticulum membrane</location>
        <topology evidence="1">Multi-pass membrane protein</topology>
    </subcellularLocation>
</comment>
<dbReference type="GO" id="GO:0005789">
    <property type="term" value="C:endoplasmic reticulum membrane"/>
    <property type="evidence" value="ECO:0007669"/>
    <property type="project" value="UniProtKB-SubCell"/>
</dbReference>
<evidence type="ECO:0000256" key="2">
    <source>
        <dbReference type="ARBA" id="ARBA00009950"/>
    </source>
</evidence>
<evidence type="ECO:0000256" key="3">
    <source>
        <dbReference type="ARBA" id="ARBA00015033"/>
    </source>
</evidence>
<evidence type="ECO:0000256" key="9">
    <source>
        <dbReference type="SAM" id="Phobius"/>
    </source>
</evidence>
<protein>
    <recommendedName>
        <fullName evidence="3">Transmembrane protein 208</fullName>
    </recommendedName>
</protein>
<name>A0AAV2SQN3_MEGNR</name>